<reference evidence="5 6" key="1">
    <citation type="submission" date="2017-03" db="EMBL/GenBank/DDBJ databases">
        <authorList>
            <person name="Afonso C.L."/>
            <person name="Miller P.J."/>
            <person name="Scott M.A."/>
            <person name="Spackman E."/>
            <person name="Goraichik I."/>
            <person name="Dimitrov K.M."/>
            <person name="Suarez D.L."/>
            <person name="Swayne D.E."/>
        </authorList>
    </citation>
    <scope>NUCLEOTIDE SEQUENCE [LARGE SCALE GENOMIC DNA]</scope>
    <source>
        <strain evidence="5">PRJEB14757</strain>
    </source>
</reference>
<dbReference type="GO" id="GO:0005737">
    <property type="term" value="C:cytoplasm"/>
    <property type="evidence" value="ECO:0007669"/>
    <property type="project" value="TreeGrafter"/>
</dbReference>
<organism evidence="5 6">
    <name type="scientific">Desulfamplus magnetovallimortis</name>
    <dbReference type="NCBI Taxonomy" id="1246637"/>
    <lineage>
        <taxon>Bacteria</taxon>
        <taxon>Pseudomonadati</taxon>
        <taxon>Thermodesulfobacteriota</taxon>
        <taxon>Desulfobacteria</taxon>
        <taxon>Desulfobacterales</taxon>
        <taxon>Desulfobacteraceae</taxon>
        <taxon>Desulfamplus</taxon>
    </lineage>
</organism>
<keyword evidence="6" id="KW-1185">Reference proteome</keyword>
<evidence type="ECO:0000313" key="6">
    <source>
        <dbReference type="Proteomes" id="UP000191931"/>
    </source>
</evidence>
<sequence length="416" mass="46014">MKDYDKHFFLRDHWTYDPSKPRAVRENVTTGFDTRALHAGFHPLKNKDDFPSFVPPIVQSITFPYETFDKIPCPVYGRTRTPTNTVLEERLAALEGGEACVTSGSGSQSLFNLIFTMIEPGDNVVTSLNIFGEGYKQASSIFPRKCNVSFRFVKNPEDPESWADEIDEKTRLVWIETPSNPCLFVTDIKAVCDVAHKKGVPVMVDNTTATAAIQRPMELGADIVLLSISKFIAGNATVIGGAVIGPEPLVEDIRWNTNEFLGSIIQPIEAWMTLQYIETLSMRMAKHSSNAQILAEYLNKHPKVEKVNYSGLPDHPQHELACRQMNGQHGGLMSFVVANGVKGAATAMNSFQTIVHAVTFGTSRSICMHPPTITHEHMTPEERAIAGIDDGLIRFSVGLEDPQDLIADLEQALGKI</sequence>
<comment type="cofactor">
    <cofactor evidence="1 4">
        <name>pyridoxal 5'-phosphate</name>
        <dbReference type="ChEBI" id="CHEBI:597326"/>
    </cofactor>
</comment>
<evidence type="ECO:0000313" key="5">
    <source>
        <dbReference type="EMBL" id="SLM28584.1"/>
    </source>
</evidence>
<dbReference type="GO" id="GO:0018826">
    <property type="term" value="F:methionine gamma-lyase activity"/>
    <property type="evidence" value="ECO:0007669"/>
    <property type="project" value="UniProtKB-EC"/>
</dbReference>
<evidence type="ECO:0000256" key="4">
    <source>
        <dbReference type="RuleBase" id="RU362118"/>
    </source>
</evidence>
<keyword evidence="5" id="KW-0456">Lyase</keyword>
<dbReference type="FunFam" id="3.90.1150.10:FF:000033">
    <property type="entry name" value="Cystathionine gamma-synthase"/>
    <property type="match status" value="1"/>
</dbReference>
<proteinExistence type="inferred from homology"/>
<evidence type="ECO:0000256" key="3">
    <source>
        <dbReference type="PIRSR" id="PIRSR001434-2"/>
    </source>
</evidence>
<dbReference type="SUPFAM" id="SSF53383">
    <property type="entry name" value="PLP-dependent transferases"/>
    <property type="match status" value="1"/>
</dbReference>
<evidence type="ECO:0000256" key="1">
    <source>
        <dbReference type="ARBA" id="ARBA00001933"/>
    </source>
</evidence>
<dbReference type="AlphaFoldDB" id="A0A1W1H823"/>
<name>A0A1W1H823_9BACT</name>
<dbReference type="Pfam" id="PF01053">
    <property type="entry name" value="Cys_Met_Meta_PP"/>
    <property type="match status" value="1"/>
</dbReference>
<dbReference type="Gene3D" id="3.40.640.10">
    <property type="entry name" value="Type I PLP-dependent aspartate aminotransferase-like (Major domain)"/>
    <property type="match status" value="1"/>
</dbReference>
<dbReference type="EC" id="4.4.1.11" evidence="5"/>
<dbReference type="InterPro" id="IPR015424">
    <property type="entry name" value="PyrdxlP-dep_Trfase"/>
</dbReference>
<dbReference type="GO" id="GO:0019346">
    <property type="term" value="P:transsulfuration"/>
    <property type="evidence" value="ECO:0007669"/>
    <property type="project" value="InterPro"/>
</dbReference>
<dbReference type="EMBL" id="FWEV01000048">
    <property type="protein sequence ID" value="SLM28584.1"/>
    <property type="molecule type" value="Genomic_DNA"/>
</dbReference>
<feature type="modified residue" description="N6-(pyridoxal phosphate)lysine" evidence="3">
    <location>
        <position position="230"/>
    </location>
</feature>
<dbReference type="FunFam" id="3.40.640.10:FF:000046">
    <property type="entry name" value="Cystathionine gamma-lyase"/>
    <property type="match status" value="1"/>
</dbReference>
<dbReference type="Proteomes" id="UP000191931">
    <property type="component" value="Unassembled WGS sequence"/>
</dbReference>
<keyword evidence="2 3" id="KW-0663">Pyridoxal phosphate</keyword>
<dbReference type="PIRSF" id="PIRSF001434">
    <property type="entry name" value="CGS"/>
    <property type="match status" value="1"/>
</dbReference>
<dbReference type="GO" id="GO:0009086">
    <property type="term" value="P:methionine biosynthetic process"/>
    <property type="evidence" value="ECO:0007669"/>
    <property type="project" value="UniProtKB-ARBA"/>
</dbReference>
<dbReference type="Gene3D" id="3.90.1150.10">
    <property type="entry name" value="Aspartate Aminotransferase, domain 1"/>
    <property type="match status" value="1"/>
</dbReference>
<comment type="similarity">
    <text evidence="4">Belongs to the trans-sulfuration enzymes family.</text>
</comment>
<gene>
    <name evidence="5" type="ORF">MTBBW1_1410001</name>
</gene>
<dbReference type="PANTHER" id="PTHR11808:SF80">
    <property type="entry name" value="CYSTATHIONINE GAMMA-LYASE"/>
    <property type="match status" value="1"/>
</dbReference>
<dbReference type="RefSeq" id="WP_080804955.1">
    <property type="nucleotide sequence ID" value="NZ_LT828549.1"/>
</dbReference>
<dbReference type="STRING" id="1246637.MTBBW1_1410001"/>
<accession>A0A1W1H823</accession>
<dbReference type="PANTHER" id="PTHR11808">
    <property type="entry name" value="TRANS-SULFURATION ENZYME FAMILY MEMBER"/>
    <property type="match status" value="1"/>
</dbReference>
<evidence type="ECO:0000256" key="2">
    <source>
        <dbReference type="ARBA" id="ARBA00022898"/>
    </source>
</evidence>
<dbReference type="OrthoDB" id="9805807at2"/>
<dbReference type="GO" id="GO:0030170">
    <property type="term" value="F:pyridoxal phosphate binding"/>
    <property type="evidence" value="ECO:0007669"/>
    <property type="project" value="InterPro"/>
</dbReference>
<protein>
    <submittedName>
        <fullName evidence="5">Methionine gamma-lyase</fullName>
        <ecNumber evidence="5">4.4.1.11</ecNumber>
    </submittedName>
</protein>
<dbReference type="InterPro" id="IPR000277">
    <property type="entry name" value="Cys/Met-Metab_PyrdxlP-dep_enz"/>
</dbReference>
<dbReference type="InterPro" id="IPR015422">
    <property type="entry name" value="PyrdxlP-dep_Trfase_small"/>
</dbReference>
<dbReference type="CDD" id="cd00614">
    <property type="entry name" value="CGS_like"/>
    <property type="match status" value="1"/>
</dbReference>
<dbReference type="InterPro" id="IPR015421">
    <property type="entry name" value="PyrdxlP-dep_Trfase_major"/>
</dbReference>